<comment type="caution">
    <text evidence="2">The sequence shown here is derived from an EMBL/GenBank/DDBJ whole genome shotgun (WGS) entry which is preliminary data.</text>
</comment>
<reference evidence="2" key="1">
    <citation type="journal article" date="2014" name="Int. J. Syst. Evol. Microbiol.">
        <title>Complete genome sequence of Corynebacterium casei LMG S-19264T (=DSM 44701T), isolated from a smear-ripened cheese.</title>
        <authorList>
            <consortium name="US DOE Joint Genome Institute (JGI-PGF)"/>
            <person name="Walter F."/>
            <person name="Albersmeier A."/>
            <person name="Kalinowski J."/>
            <person name="Ruckert C."/>
        </authorList>
    </citation>
    <scope>NUCLEOTIDE SEQUENCE</scope>
    <source>
        <strain evidence="2">CGMCC 1.15320</strain>
    </source>
</reference>
<proteinExistence type="predicted"/>
<feature type="region of interest" description="Disordered" evidence="1">
    <location>
        <begin position="1"/>
        <end position="100"/>
    </location>
</feature>
<reference evidence="2" key="2">
    <citation type="submission" date="2020-09" db="EMBL/GenBank/DDBJ databases">
        <authorList>
            <person name="Sun Q."/>
            <person name="Zhou Y."/>
        </authorList>
    </citation>
    <scope>NUCLEOTIDE SEQUENCE</scope>
    <source>
        <strain evidence="2">CGMCC 1.15320</strain>
    </source>
</reference>
<evidence type="ECO:0000313" key="3">
    <source>
        <dbReference type="Proteomes" id="UP000636264"/>
    </source>
</evidence>
<sequence length="100" mass="11401">MMPDPKFDQEPEDVSEGLPEVEDEDLPGFQQADWDEIQSGVLTREDLTIEELENPEEEGELPGEDDDNPYMDSDEALPDDEEERAIRRDLSKEGGSFDEI</sequence>
<dbReference type="Proteomes" id="UP000636264">
    <property type="component" value="Unassembled WGS sequence"/>
</dbReference>
<organism evidence="2 3">
    <name type="scientific">Nitratireductor aestuarii</name>
    <dbReference type="NCBI Taxonomy" id="1735103"/>
    <lineage>
        <taxon>Bacteria</taxon>
        <taxon>Pseudomonadati</taxon>
        <taxon>Pseudomonadota</taxon>
        <taxon>Alphaproteobacteria</taxon>
        <taxon>Hyphomicrobiales</taxon>
        <taxon>Phyllobacteriaceae</taxon>
        <taxon>Nitratireductor</taxon>
    </lineage>
</organism>
<evidence type="ECO:0000256" key="1">
    <source>
        <dbReference type="SAM" id="MobiDB-lite"/>
    </source>
</evidence>
<feature type="compositionally biased region" description="Acidic residues" evidence="1">
    <location>
        <begin position="48"/>
        <end position="83"/>
    </location>
</feature>
<feature type="compositionally biased region" description="Acidic residues" evidence="1">
    <location>
        <begin position="10"/>
        <end position="26"/>
    </location>
</feature>
<name>A0A916RQG0_9HYPH</name>
<protein>
    <submittedName>
        <fullName evidence="2">Uncharacterized protein</fullName>
    </submittedName>
</protein>
<dbReference type="AlphaFoldDB" id="A0A916RQG0"/>
<keyword evidence="3" id="KW-1185">Reference proteome</keyword>
<gene>
    <name evidence="2" type="ORF">GCM10011385_18980</name>
</gene>
<accession>A0A916RQG0</accession>
<evidence type="ECO:0000313" key="2">
    <source>
        <dbReference type="EMBL" id="GGA65372.1"/>
    </source>
</evidence>
<dbReference type="EMBL" id="BMIF01000005">
    <property type="protein sequence ID" value="GGA65372.1"/>
    <property type="molecule type" value="Genomic_DNA"/>
</dbReference>